<dbReference type="Gene3D" id="3.40.190.10">
    <property type="entry name" value="Periplasmic binding protein-like II"/>
    <property type="match status" value="2"/>
</dbReference>
<sequence>MRKLVTSVLAGIGLTLACGTSVYAQEKSLTIFWAEWDPANYLQELGNEYEKQTGVKITVETTPWADFQTKAFTEFNAKGSAYDLVVGDSQWLGAASEGGHYVDLTDFVKENKVLDKMAPATVKFYSEYPGNSGKYWSIPAEGDAVGWAYRKDWFEDPKEMEAFKAKYGYDLAVPKTFKEMTDIAEFFNRPDQNRYGIAIYTQNQYDGLAMGFENALFSYGGELGDFGTYKVDGIINSDKAVAAAENYRKLFGFTPPGWTNAFFVENNQAITEGLAAMSMNYFAFFPSLINEASNPNAKNTGFFANPAGPGGEQFAALGGQGISVVSYSNNKEEAMKFLKWFIQDDTQKKWAALGGYTCNKAVLESAEFQNATPYNKAFYDTMFKVKDFWAVPEYAELLQQLNQRVYPYIVNGDGTAKEMLDALAKDWDATFKKYGRGQ</sequence>
<comment type="similarity">
    <text evidence="2">Belongs to the bacterial solute-binding protein 1 family.</text>
</comment>
<evidence type="ECO:0000256" key="3">
    <source>
        <dbReference type="ARBA" id="ARBA00022448"/>
    </source>
</evidence>
<keyword evidence="3" id="KW-0813">Transport</keyword>
<keyword evidence="4 6" id="KW-0732">Signal</keyword>
<organism evidence="7 8">
    <name type="scientific">Mesorhizobium ciceri</name>
    <dbReference type="NCBI Taxonomy" id="39645"/>
    <lineage>
        <taxon>Bacteria</taxon>
        <taxon>Pseudomonadati</taxon>
        <taxon>Pseudomonadota</taxon>
        <taxon>Alphaproteobacteria</taxon>
        <taxon>Hyphomicrobiales</taxon>
        <taxon>Phyllobacteriaceae</taxon>
        <taxon>Mesorhizobium</taxon>
    </lineage>
</organism>
<comment type="subcellular location">
    <subcellularLocation>
        <location evidence="1">Periplasm</location>
    </subcellularLocation>
</comment>
<dbReference type="Pfam" id="PF01547">
    <property type="entry name" value="SBP_bac_1"/>
    <property type="match status" value="1"/>
</dbReference>
<dbReference type="RefSeq" id="WP_013529494.1">
    <property type="nucleotide sequence ID" value="NZ_CP015062.1"/>
</dbReference>
<evidence type="ECO:0000256" key="4">
    <source>
        <dbReference type="ARBA" id="ARBA00022729"/>
    </source>
</evidence>
<evidence type="ECO:0000256" key="2">
    <source>
        <dbReference type="ARBA" id="ARBA00008520"/>
    </source>
</evidence>
<evidence type="ECO:0000256" key="6">
    <source>
        <dbReference type="SAM" id="SignalP"/>
    </source>
</evidence>
<evidence type="ECO:0000256" key="5">
    <source>
        <dbReference type="ARBA" id="ARBA00022764"/>
    </source>
</evidence>
<keyword evidence="5" id="KW-0574">Periplasm</keyword>
<dbReference type="PANTHER" id="PTHR43649:SF34">
    <property type="entry name" value="ABC TRANSPORTER PERIPLASMIC-BINDING PROTEIN YCJN-RELATED"/>
    <property type="match status" value="1"/>
</dbReference>
<dbReference type="InterPro" id="IPR050490">
    <property type="entry name" value="Bact_solute-bd_prot1"/>
</dbReference>
<dbReference type="Proteomes" id="UP001060070">
    <property type="component" value="Chromosome"/>
</dbReference>
<protein>
    <submittedName>
        <fullName evidence="7">Extracellular solute-binding protein</fullName>
    </submittedName>
</protein>
<dbReference type="InterPro" id="IPR006059">
    <property type="entry name" value="SBP"/>
</dbReference>
<reference evidence="7 8" key="1">
    <citation type="journal article" date="2022" name="Microbiol. Resour. Announc.">
        <title>Complete Genome Sequence of Mesorhizobium ciceri Strain R30, a Rhizobium Used as a Commercial Inoculant for Chickpea in Argentina.</title>
        <authorList>
            <person name="Foresto E."/>
            <person name="Revale S."/>
            <person name="Primo E."/>
            <person name="Nievas F."/>
            <person name="Carezzano E."/>
            <person name="Puente M."/>
            <person name="Alzari P."/>
            <person name="Mart M."/>
            <person name="Ben-Assaya M."/>
            <person name="Mornico D."/>
            <person name="Santoro M."/>
            <person name="Mart F."/>
            <person name="Giordano W."/>
            <person name="Bogino P."/>
        </authorList>
    </citation>
    <scope>NUCLEOTIDE SEQUENCE [LARGE SCALE GENOMIC DNA]</scope>
    <source>
        <strain evidence="7 8">R30</strain>
    </source>
</reference>
<dbReference type="KEGG" id="mcic:A4R28_18420"/>
<evidence type="ECO:0000256" key="1">
    <source>
        <dbReference type="ARBA" id="ARBA00004418"/>
    </source>
</evidence>
<keyword evidence="8" id="KW-1185">Reference proteome</keyword>
<proteinExistence type="inferred from homology"/>
<dbReference type="SUPFAM" id="SSF53850">
    <property type="entry name" value="Periplasmic binding protein-like II"/>
    <property type="match status" value="1"/>
</dbReference>
<evidence type="ECO:0000313" key="8">
    <source>
        <dbReference type="Proteomes" id="UP001060070"/>
    </source>
</evidence>
<accession>A0AB38TFB7</accession>
<evidence type="ECO:0000313" key="7">
    <source>
        <dbReference type="EMBL" id="UTU53716.1"/>
    </source>
</evidence>
<gene>
    <name evidence="7" type="ORF">LRP29_10150</name>
</gene>
<dbReference type="GO" id="GO:0042597">
    <property type="term" value="C:periplasmic space"/>
    <property type="evidence" value="ECO:0007669"/>
    <property type="project" value="UniProtKB-SubCell"/>
</dbReference>
<feature type="signal peptide" evidence="6">
    <location>
        <begin position="1"/>
        <end position="24"/>
    </location>
</feature>
<dbReference type="AlphaFoldDB" id="A0AB38TFB7"/>
<dbReference type="PANTHER" id="PTHR43649">
    <property type="entry name" value="ARABINOSE-BINDING PROTEIN-RELATED"/>
    <property type="match status" value="1"/>
</dbReference>
<dbReference type="PROSITE" id="PS51257">
    <property type="entry name" value="PROKAR_LIPOPROTEIN"/>
    <property type="match status" value="1"/>
</dbReference>
<dbReference type="EMBL" id="CP088147">
    <property type="protein sequence ID" value="UTU53716.1"/>
    <property type="molecule type" value="Genomic_DNA"/>
</dbReference>
<name>A0AB38TFB7_9HYPH</name>
<feature type="chain" id="PRO_5044205431" evidence="6">
    <location>
        <begin position="25"/>
        <end position="438"/>
    </location>
</feature>
<dbReference type="GeneID" id="91563432"/>